<feature type="compositionally biased region" description="Basic and acidic residues" evidence="8">
    <location>
        <begin position="271"/>
        <end position="281"/>
    </location>
</feature>
<dbReference type="PANTHER" id="PTHR45695">
    <property type="entry name" value="LEUCOKININ RECEPTOR-RELATED"/>
    <property type="match status" value="1"/>
</dbReference>
<protein>
    <recommendedName>
        <fullName evidence="10">G-protein coupled receptors family 1 profile domain-containing protein</fullName>
    </recommendedName>
</protein>
<accession>A0A2C9M1Z9</accession>
<evidence type="ECO:0000313" key="12">
    <source>
        <dbReference type="Proteomes" id="UP000076420"/>
    </source>
</evidence>
<evidence type="ECO:0000256" key="3">
    <source>
        <dbReference type="ARBA" id="ARBA00022989"/>
    </source>
</evidence>
<keyword evidence="3 9" id="KW-1133">Transmembrane helix</keyword>
<feature type="compositionally biased region" description="Basic and acidic residues" evidence="8">
    <location>
        <begin position="313"/>
        <end position="325"/>
    </location>
</feature>
<proteinExistence type="predicted"/>
<keyword evidence="4" id="KW-0297">G-protein coupled receptor</keyword>
<feature type="domain" description="G-protein coupled receptors family 1 profile" evidence="10">
    <location>
        <begin position="54"/>
        <end position="473"/>
    </location>
</feature>
<sequence>MEVTEEQASQDRFWDCNTSTPMHNCTERLLEYPTPEAIAVPCVFAVILVVGLIGNLLLILSFAQHKSLTTTHNMLVVNLASGDFIFLIVSLPFNSIWYTLSYWPFGLVLCKLSFFAESLATTVVVATLSVLSVERCLIVMGKKLWRHQRREPILLTLGIWALAIAVSMPTLLSATISSTTSSEKYVKQVCSIYDTKWGMLYVKIHVGLRFVILFCLPLLVIAVAYSVIAVHLLLRAFPLSDRRRLAGNQNSKYQNSIKSELKGQELNSPKKQQEVNHKPEEDITTGNGIEDNAAKSKECLIDPKSKVGTRNHTSTEKSTIDRKPSSENSQSTQVYPNSFVYTGPIPTMDVPYQRKTIAGETTVKPDDTNNTLSPTASPKLSKETTPLTTEVRLVGTKFAQPGRPQSMVNKRRRLALTVLMLILAFALCWTPRHAYFLWYFLHPNGSYNSFWHIFQIVAFCLSFSNSAVNPLVFYILDNKFRSYVHSSLCAICWKCCKRGQAPGTEAIITLGERDYNATVAPTKSKESVTQL</sequence>
<feature type="transmembrane region" description="Helical" evidence="9">
    <location>
        <begin position="210"/>
        <end position="234"/>
    </location>
</feature>
<evidence type="ECO:0000256" key="7">
    <source>
        <dbReference type="ARBA" id="ARBA00023224"/>
    </source>
</evidence>
<keyword evidence="2 9" id="KW-0812">Transmembrane</keyword>
<evidence type="ECO:0000256" key="1">
    <source>
        <dbReference type="ARBA" id="ARBA00004141"/>
    </source>
</evidence>
<dbReference type="AlphaFoldDB" id="A0A2C9M1Z9"/>
<dbReference type="InterPro" id="IPR000276">
    <property type="entry name" value="GPCR_Rhodpsn"/>
</dbReference>
<keyword evidence="6" id="KW-0675">Receptor</keyword>
<dbReference type="EnsemblMetazoa" id="BGLB037458-RA">
    <property type="protein sequence ID" value="BGLB037458-PA"/>
    <property type="gene ID" value="BGLB037458"/>
</dbReference>
<dbReference type="STRING" id="6526.A0A2C9M1Z9"/>
<organism evidence="11 12">
    <name type="scientific">Biomphalaria glabrata</name>
    <name type="common">Bloodfluke planorb</name>
    <name type="synonym">Freshwater snail</name>
    <dbReference type="NCBI Taxonomy" id="6526"/>
    <lineage>
        <taxon>Eukaryota</taxon>
        <taxon>Metazoa</taxon>
        <taxon>Spiralia</taxon>
        <taxon>Lophotrochozoa</taxon>
        <taxon>Mollusca</taxon>
        <taxon>Gastropoda</taxon>
        <taxon>Heterobranchia</taxon>
        <taxon>Euthyneura</taxon>
        <taxon>Panpulmonata</taxon>
        <taxon>Hygrophila</taxon>
        <taxon>Lymnaeoidea</taxon>
        <taxon>Planorbidae</taxon>
        <taxon>Biomphalaria</taxon>
    </lineage>
</organism>
<feature type="region of interest" description="Disordered" evidence="8">
    <location>
        <begin position="254"/>
        <end position="338"/>
    </location>
</feature>
<comment type="subcellular location">
    <subcellularLocation>
        <location evidence="1">Membrane</location>
        <topology evidence="1">Multi-pass membrane protein</topology>
    </subcellularLocation>
</comment>
<feature type="transmembrane region" description="Helical" evidence="9">
    <location>
        <begin position="75"/>
        <end position="100"/>
    </location>
</feature>
<keyword evidence="7" id="KW-0807">Transducer</keyword>
<dbReference type="PROSITE" id="PS50262">
    <property type="entry name" value="G_PROTEIN_RECEP_F1_2"/>
    <property type="match status" value="1"/>
</dbReference>
<dbReference type="VEuPathDB" id="VectorBase:BGLB037458"/>
<feature type="compositionally biased region" description="Polar residues" evidence="8">
    <location>
        <begin position="368"/>
        <end position="384"/>
    </location>
</feature>
<feature type="transmembrane region" description="Helical" evidence="9">
    <location>
        <begin position="153"/>
        <end position="176"/>
    </location>
</feature>
<feature type="compositionally biased region" description="Basic and acidic residues" evidence="8">
    <location>
        <begin position="292"/>
        <end position="305"/>
    </location>
</feature>
<reference evidence="11" key="1">
    <citation type="submission" date="2020-05" db="UniProtKB">
        <authorList>
            <consortium name="EnsemblMetazoa"/>
        </authorList>
    </citation>
    <scope>IDENTIFICATION</scope>
    <source>
        <strain evidence="11">BB02</strain>
    </source>
</reference>
<dbReference type="Pfam" id="PF00001">
    <property type="entry name" value="7tm_1"/>
    <property type="match status" value="1"/>
</dbReference>
<evidence type="ECO:0000313" key="11">
    <source>
        <dbReference type="EnsemblMetazoa" id="BGLB037458-PA"/>
    </source>
</evidence>
<feature type="transmembrane region" description="Helical" evidence="9">
    <location>
        <begin position="453"/>
        <end position="476"/>
    </location>
</feature>
<dbReference type="Proteomes" id="UP000076420">
    <property type="component" value="Unassembled WGS sequence"/>
</dbReference>
<dbReference type="VEuPathDB" id="VectorBase:BGLAX_027746"/>
<dbReference type="PRINTS" id="PR00237">
    <property type="entry name" value="GPCRRHODOPSN"/>
</dbReference>
<dbReference type="Gene3D" id="1.20.1070.10">
    <property type="entry name" value="Rhodopsin 7-helix transmembrane proteins"/>
    <property type="match status" value="2"/>
</dbReference>
<gene>
    <name evidence="11" type="primary">106056580</name>
</gene>
<dbReference type="SUPFAM" id="SSF81321">
    <property type="entry name" value="Family A G protein-coupled receptor-like"/>
    <property type="match status" value="1"/>
</dbReference>
<feature type="compositionally biased region" description="Polar residues" evidence="8">
    <location>
        <begin position="326"/>
        <end position="338"/>
    </location>
</feature>
<evidence type="ECO:0000256" key="9">
    <source>
        <dbReference type="SAM" id="Phobius"/>
    </source>
</evidence>
<name>A0A2C9M1Z9_BIOGL</name>
<evidence type="ECO:0000256" key="2">
    <source>
        <dbReference type="ARBA" id="ARBA00022692"/>
    </source>
</evidence>
<evidence type="ECO:0000256" key="6">
    <source>
        <dbReference type="ARBA" id="ARBA00023170"/>
    </source>
</evidence>
<feature type="transmembrane region" description="Helical" evidence="9">
    <location>
        <begin position="414"/>
        <end position="441"/>
    </location>
</feature>
<dbReference type="InterPro" id="IPR017452">
    <property type="entry name" value="GPCR_Rhodpsn_7TM"/>
</dbReference>
<dbReference type="GO" id="GO:0008188">
    <property type="term" value="F:neuropeptide receptor activity"/>
    <property type="evidence" value="ECO:0007669"/>
    <property type="project" value="TreeGrafter"/>
</dbReference>
<evidence type="ECO:0000256" key="4">
    <source>
        <dbReference type="ARBA" id="ARBA00023040"/>
    </source>
</evidence>
<dbReference type="PANTHER" id="PTHR45695:SF26">
    <property type="entry name" value="NEUROPEPTIDE CCHAMIDE-1 RECEPTOR"/>
    <property type="match status" value="1"/>
</dbReference>
<feature type="transmembrane region" description="Helical" evidence="9">
    <location>
        <begin position="38"/>
        <end position="63"/>
    </location>
</feature>
<evidence type="ECO:0000259" key="10">
    <source>
        <dbReference type="PROSITE" id="PS50262"/>
    </source>
</evidence>
<evidence type="ECO:0000256" key="5">
    <source>
        <dbReference type="ARBA" id="ARBA00023136"/>
    </source>
</evidence>
<feature type="region of interest" description="Disordered" evidence="8">
    <location>
        <begin position="359"/>
        <end position="384"/>
    </location>
</feature>
<dbReference type="KEGG" id="bgt:106056580"/>
<dbReference type="OrthoDB" id="10049706at2759"/>
<feature type="transmembrane region" description="Helical" evidence="9">
    <location>
        <begin position="112"/>
        <end position="133"/>
    </location>
</feature>
<evidence type="ECO:0000256" key="8">
    <source>
        <dbReference type="SAM" id="MobiDB-lite"/>
    </source>
</evidence>
<keyword evidence="5 9" id="KW-0472">Membrane</keyword>
<dbReference type="GO" id="GO:0005886">
    <property type="term" value="C:plasma membrane"/>
    <property type="evidence" value="ECO:0007669"/>
    <property type="project" value="TreeGrafter"/>
</dbReference>